<feature type="compositionally biased region" description="Low complexity" evidence="1">
    <location>
        <begin position="124"/>
        <end position="139"/>
    </location>
</feature>
<dbReference type="AlphaFoldDB" id="A0A0W0GAP5"/>
<dbReference type="Proteomes" id="UP000054988">
    <property type="component" value="Unassembled WGS sequence"/>
</dbReference>
<protein>
    <submittedName>
        <fullName evidence="2">Uncharacterized protein</fullName>
    </submittedName>
</protein>
<comment type="caution">
    <text evidence="2">The sequence shown here is derived from an EMBL/GenBank/DDBJ whole genome shotgun (WGS) entry which is preliminary data.</text>
</comment>
<feature type="region of interest" description="Disordered" evidence="1">
    <location>
        <begin position="115"/>
        <end position="154"/>
    </location>
</feature>
<gene>
    <name evidence="2" type="ORF">WG66_1839</name>
</gene>
<evidence type="ECO:0000313" key="2">
    <source>
        <dbReference type="EMBL" id="KTB45588.1"/>
    </source>
</evidence>
<reference evidence="2 3" key="1">
    <citation type="submission" date="2015-12" db="EMBL/GenBank/DDBJ databases">
        <title>Draft genome sequence of Moniliophthora roreri, the causal agent of frosty pod rot of cacao.</title>
        <authorList>
            <person name="Aime M.C."/>
            <person name="Diaz-Valderrama J.R."/>
            <person name="Kijpornyongpan T."/>
            <person name="Phillips-Mora W."/>
        </authorList>
    </citation>
    <scope>NUCLEOTIDE SEQUENCE [LARGE SCALE GENOMIC DNA]</scope>
    <source>
        <strain evidence="2 3">MCA 2952</strain>
    </source>
</reference>
<evidence type="ECO:0000313" key="3">
    <source>
        <dbReference type="Proteomes" id="UP000054988"/>
    </source>
</evidence>
<proteinExistence type="predicted"/>
<organism evidence="2 3">
    <name type="scientific">Moniliophthora roreri</name>
    <name type="common">Frosty pod rot fungus</name>
    <name type="synonym">Monilia roreri</name>
    <dbReference type="NCBI Taxonomy" id="221103"/>
    <lineage>
        <taxon>Eukaryota</taxon>
        <taxon>Fungi</taxon>
        <taxon>Dikarya</taxon>
        <taxon>Basidiomycota</taxon>
        <taxon>Agaricomycotina</taxon>
        <taxon>Agaricomycetes</taxon>
        <taxon>Agaricomycetidae</taxon>
        <taxon>Agaricales</taxon>
        <taxon>Marasmiineae</taxon>
        <taxon>Marasmiaceae</taxon>
        <taxon>Moniliophthora</taxon>
    </lineage>
</organism>
<dbReference type="EMBL" id="LATX01000660">
    <property type="protein sequence ID" value="KTB45588.1"/>
    <property type="molecule type" value="Genomic_DNA"/>
</dbReference>
<name>A0A0W0GAP5_MONRR</name>
<evidence type="ECO:0000256" key="1">
    <source>
        <dbReference type="SAM" id="MobiDB-lite"/>
    </source>
</evidence>
<accession>A0A0W0GAP5</accession>
<sequence>MESLSNLPPSSPRNAKAKGKNVAWCTITQVFVADDWDRTPVEPCRCLSFSEMLELKALLRMLPSSSSPTPILSVSALLSKSLPDSRRLERTRKCADANRCIAQLLIAESDALESSESEAEVSESDASSSSSGWVSSSNSETDEDGHKMLANSVSLPREEERNVVYINGEEIEL</sequence>